<evidence type="ECO:0000256" key="2">
    <source>
        <dbReference type="ARBA" id="ARBA00023242"/>
    </source>
</evidence>
<keyword evidence="2" id="KW-0539">Nucleus</keyword>
<name>A0A9P8PAL4_9ASCO</name>
<evidence type="ECO:0008006" key="6">
    <source>
        <dbReference type="Google" id="ProtNLM"/>
    </source>
</evidence>
<dbReference type="OrthoDB" id="762982at2759"/>
<accession>A0A9P8PAL4</accession>
<reference evidence="4" key="1">
    <citation type="journal article" date="2021" name="Open Biol.">
        <title>Shared evolutionary footprints suggest mitochondrial oxidative damage underlies multiple complex I losses in fungi.</title>
        <authorList>
            <person name="Schikora-Tamarit M.A."/>
            <person name="Marcet-Houben M."/>
            <person name="Nosek J."/>
            <person name="Gabaldon T."/>
        </authorList>
    </citation>
    <scope>NUCLEOTIDE SEQUENCE</scope>
    <source>
        <strain evidence="4">CBS6075</strain>
    </source>
</reference>
<organism evidence="4 5">
    <name type="scientific">Ogataea philodendri</name>
    <dbReference type="NCBI Taxonomy" id="1378263"/>
    <lineage>
        <taxon>Eukaryota</taxon>
        <taxon>Fungi</taxon>
        <taxon>Dikarya</taxon>
        <taxon>Ascomycota</taxon>
        <taxon>Saccharomycotina</taxon>
        <taxon>Pichiomycetes</taxon>
        <taxon>Pichiales</taxon>
        <taxon>Pichiaceae</taxon>
        <taxon>Ogataea</taxon>
    </lineage>
</organism>
<dbReference type="GeneID" id="70233680"/>
<dbReference type="PANTHER" id="PTHR31001">
    <property type="entry name" value="UNCHARACTERIZED TRANSCRIPTIONAL REGULATORY PROTEIN"/>
    <property type="match status" value="1"/>
</dbReference>
<protein>
    <recommendedName>
        <fullName evidence="6">Transcription factor domain-containing protein</fullName>
    </recommendedName>
</protein>
<dbReference type="CDD" id="cd12148">
    <property type="entry name" value="fungal_TF_MHR"/>
    <property type="match status" value="1"/>
</dbReference>
<proteinExistence type="predicted"/>
<comment type="caution">
    <text evidence="4">The sequence shown here is derived from an EMBL/GenBank/DDBJ whole genome shotgun (WGS) entry which is preliminary data.</text>
</comment>
<feature type="region of interest" description="Disordered" evidence="3">
    <location>
        <begin position="1"/>
        <end position="39"/>
    </location>
</feature>
<reference evidence="4" key="2">
    <citation type="submission" date="2021-01" db="EMBL/GenBank/DDBJ databases">
        <authorList>
            <person name="Schikora-Tamarit M.A."/>
        </authorList>
    </citation>
    <scope>NUCLEOTIDE SEQUENCE</scope>
    <source>
        <strain evidence="4">CBS6075</strain>
    </source>
</reference>
<evidence type="ECO:0000256" key="3">
    <source>
        <dbReference type="SAM" id="MobiDB-lite"/>
    </source>
</evidence>
<dbReference type="RefSeq" id="XP_046062373.1">
    <property type="nucleotide sequence ID" value="XM_046202504.1"/>
</dbReference>
<evidence type="ECO:0000313" key="5">
    <source>
        <dbReference type="Proteomes" id="UP000769157"/>
    </source>
</evidence>
<evidence type="ECO:0000313" key="4">
    <source>
        <dbReference type="EMBL" id="KAH3667959.1"/>
    </source>
</evidence>
<evidence type="ECO:0000256" key="1">
    <source>
        <dbReference type="ARBA" id="ARBA00004123"/>
    </source>
</evidence>
<gene>
    <name evidence="4" type="ORF">OGAPHI_001713</name>
</gene>
<dbReference type="GO" id="GO:0005634">
    <property type="term" value="C:nucleus"/>
    <property type="evidence" value="ECO:0007669"/>
    <property type="project" value="UniProtKB-SubCell"/>
</dbReference>
<dbReference type="Proteomes" id="UP000769157">
    <property type="component" value="Unassembled WGS sequence"/>
</dbReference>
<keyword evidence="5" id="KW-1185">Reference proteome</keyword>
<comment type="subcellular location">
    <subcellularLocation>
        <location evidence="1">Nucleus</location>
    </subcellularLocation>
</comment>
<dbReference type="InterPro" id="IPR050613">
    <property type="entry name" value="Sec_Metabolite_Reg"/>
</dbReference>
<dbReference type="EMBL" id="JAEUBE010000158">
    <property type="protein sequence ID" value="KAH3667959.1"/>
    <property type="molecule type" value="Genomic_DNA"/>
</dbReference>
<sequence length="438" mass="49965">MVPKKTLPRVAKSYPSPETSIDNLSDDQTRSETNAFDLPGLPPKAECNELVKQYSTTIHPLIPIVNLERFFECYSNPTRNDPIFVLQFITVIYSSIAITKMPSEQLIRLLEKQLEHATPIQKCESLVVLLFVQPKNPFGSVCSLVRLAYSLNLHRDPILFHNITNKQSIQYYRALWWSVLQLDCIFSLSNDLPSTVLHGQYDTLRPDEYIRETQKATLDPYIAFANTISQWCACSSSLWNKKYALHPISDQDIKSSENEIQDFALYCSSTIQSLTNDSQLQTIQLQMMTSVLMSLSDRLKLILLLLREKTRSIAFLPPDNNLIQSLLTPISPMFSWYTFFQPFQISVSLFRSVLSQIRHGVVPIDTVLLLQRALQCTQQSPLKKLFEELWGDVLANKIGGCRLKSTDCSGFAKNPIEFNKAYFDSQLIRITNNCGGIF</sequence>
<dbReference type="AlphaFoldDB" id="A0A9P8PAL4"/>